<comment type="caution">
    <text evidence="2">The sequence shown here is derived from an EMBL/GenBank/DDBJ whole genome shotgun (WGS) entry which is preliminary data.</text>
</comment>
<dbReference type="Proteomes" id="UP001208017">
    <property type="component" value="Unassembled WGS sequence"/>
</dbReference>
<accession>A0ABT3WVQ9</accession>
<reference evidence="2 3" key="1">
    <citation type="submission" date="2022-11" db="EMBL/GenBank/DDBJ databases">
        <title>Study of microbial diversity in lake waters.</title>
        <authorList>
            <person name="Zhang J."/>
        </authorList>
    </citation>
    <scope>NUCLEOTIDE SEQUENCE [LARGE SCALE GENOMIC DNA]</scope>
    <source>
        <strain evidence="2 3">DT12</strain>
    </source>
</reference>
<name>A0ABT3WVQ9_9BACL</name>
<feature type="domain" description="Copper amine oxidase-like N-terminal" evidence="1">
    <location>
        <begin position="43"/>
        <end position="104"/>
    </location>
</feature>
<dbReference type="Pfam" id="PF07833">
    <property type="entry name" value="Cu_amine_oxidN1"/>
    <property type="match status" value="1"/>
</dbReference>
<protein>
    <submittedName>
        <fullName evidence="2">Stalk domain-containing protein</fullName>
    </submittedName>
</protein>
<evidence type="ECO:0000259" key="1">
    <source>
        <dbReference type="Pfam" id="PF07833"/>
    </source>
</evidence>
<evidence type="ECO:0000313" key="2">
    <source>
        <dbReference type="EMBL" id="MCX7568719.1"/>
    </source>
</evidence>
<dbReference type="InterPro" id="IPR012854">
    <property type="entry name" value="Cu_amine_oxidase-like_N"/>
</dbReference>
<dbReference type="EMBL" id="JAPMLT010000001">
    <property type="protein sequence ID" value="MCX7568719.1"/>
    <property type="molecule type" value="Genomic_DNA"/>
</dbReference>
<proteinExistence type="predicted"/>
<evidence type="ECO:0000313" key="3">
    <source>
        <dbReference type="Proteomes" id="UP001208017"/>
    </source>
</evidence>
<dbReference type="RefSeq" id="WP_267149959.1">
    <property type="nucleotide sequence ID" value="NZ_JAPMLT010000001.1"/>
</dbReference>
<gene>
    <name evidence="2" type="ORF">OS242_01880</name>
</gene>
<keyword evidence="3" id="KW-1185">Reference proteome</keyword>
<organism evidence="2 3">
    <name type="scientific">Tumebacillus lacus</name>
    <dbReference type="NCBI Taxonomy" id="2995335"/>
    <lineage>
        <taxon>Bacteria</taxon>
        <taxon>Bacillati</taxon>
        <taxon>Bacillota</taxon>
        <taxon>Bacilli</taxon>
        <taxon>Bacillales</taxon>
        <taxon>Alicyclobacillaceae</taxon>
        <taxon>Tumebacillus</taxon>
    </lineage>
</organism>
<sequence>MKVVYSFLVVAIKGSVHMFKNAKGLIAGIIIGAVVAGTGVAAADQTVNAYLSSFKFKFNGVEKQLPEGYTVLNYQNRSYVPARFVAESMGGNVEFDVATGTVNIHANSNEQNKQEIKDLVGIADVYRRLGDLEDHLDELNSSLSLAWTGVEYRYTTEGLDLSKKRHEFTTKVMMDFATYTDSYFSTIGGESNPHYKAIEPIYKKYLDSLIALDESIKGLRAYYDTRNQTSYDYYMRNREKALDLYSAADQETAFHYNGILQLIRNK</sequence>